<feature type="transmembrane region" description="Helical" evidence="7">
    <location>
        <begin position="128"/>
        <end position="144"/>
    </location>
</feature>
<evidence type="ECO:0000313" key="8">
    <source>
        <dbReference type="EMBL" id="SFA88852.1"/>
    </source>
</evidence>
<organism evidence="8 9">
    <name type="scientific">Clostridium frigidicarnis</name>
    <dbReference type="NCBI Taxonomy" id="84698"/>
    <lineage>
        <taxon>Bacteria</taxon>
        <taxon>Bacillati</taxon>
        <taxon>Bacillota</taxon>
        <taxon>Clostridia</taxon>
        <taxon>Eubacteriales</taxon>
        <taxon>Clostridiaceae</taxon>
        <taxon>Clostridium</taxon>
    </lineage>
</organism>
<keyword evidence="3" id="KW-1003">Cell membrane</keyword>
<keyword evidence="9" id="KW-1185">Reference proteome</keyword>
<evidence type="ECO:0000256" key="2">
    <source>
        <dbReference type="ARBA" id="ARBA00022448"/>
    </source>
</evidence>
<dbReference type="InterPro" id="IPR002293">
    <property type="entry name" value="AA/rel_permease1"/>
</dbReference>
<feature type="transmembrane region" description="Helical" evidence="7">
    <location>
        <begin position="370"/>
        <end position="393"/>
    </location>
</feature>
<dbReference type="Gene3D" id="1.20.1740.10">
    <property type="entry name" value="Amino acid/polyamine transporter I"/>
    <property type="match status" value="1"/>
</dbReference>
<evidence type="ECO:0000256" key="3">
    <source>
        <dbReference type="ARBA" id="ARBA00022475"/>
    </source>
</evidence>
<dbReference type="EMBL" id="FOKI01000005">
    <property type="protein sequence ID" value="SFA88852.1"/>
    <property type="molecule type" value="Genomic_DNA"/>
</dbReference>
<dbReference type="PIRSF" id="PIRSF006060">
    <property type="entry name" value="AA_transporter"/>
    <property type="match status" value="1"/>
</dbReference>
<protein>
    <submittedName>
        <fullName evidence="8">Amino acid transporter</fullName>
    </submittedName>
</protein>
<proteinExistence type="predicted"/>
<evidence type="ECO:0000256" key="7">
    <source>
        <dbReference type="SAM" id="Phobius"/>
    </source>
</evidence>
<feature type="transmembrane region" description="Helical" evidence="7">
    <location>
        <begin position="446"/>
        <end position="469"/>
    </location>
</feature>
<feature type="transmembrane region" description="Helical" evidence="7">
    <location>
        <begin position="413"/>
        <end position="434"/>
    </location>
</feature>
<dbReference type="STRING" id="84698.SAMN04488528_1005139"/>
<gene>
    <name evidence="8" type="ORF">SAMN04488528_1005139</name>
</gene>
<dbReference type="RefSeq" id="WP_090039257.1">
    <property type="nucleotide sequence ID" value="NZ_FOKI01000005.1"/>
</dbReference>
<evidence type="ECO:0000256" key="5">
    <source>
        <dbReference type="ARBA" id="ARBA00022989"/>
    </source>
</evidence>
<feature type="transmembrane region" description="Helical" evidence="7">
    <location>
        <begin position="156"/>
        <end position="180"/>
    </location>
</feature>
<feature type="transmembrane region" description="Helical" evidence="7">
    <location>
        <begin position="237"/>
        <end position="259"/>
    </location>
</feature>
<dbReference type="OrthoDB" id="92719at2"/>
<dbReference type="PANTHER" id="PTHR42770">
    <property type="entry name" value="AMINO ACID TRANSPORTER-RELATED"/>
    <property type="match status" value="1"/>
</dbReference>
<dbReference type="Pfam" id="PF13520">
    <property type="entry name" value="AA_permease_2"/>
    <property type="match status" value="1"/>
</dbReference>
<dbReference type="Proteomes" id="UP000198619">
    <property type="component" value="Unassembled WGS sequence"/>
</dbReference>
<dbReference type="InterPro" id="IPR050367">
    <property type="entry name" value="APC_superfamily"/>
</dbReference>
<reference evidence="8 9" key="1">
    <citation type="submission" date="2016-10" db="EMBL/GenBank/DDBJ databases">
        <authorList>
            <person name="de Groot N.N."/>
        </authorList>
    </citation>
    <scope>NUCLEOTIDE SEQUENCE [LARGE SCALE GENOMIC DNA]</scope>
    <source>
        <strain evidence="8 9">DSM 12271</strain>
    </source>
</reference>
<evidence type="ECO:0000256" key="4">
    <source>
        <dbReference type="ARBA" id="ARBA00022692"/>
    </source>
</evidence>
<feature type="transmembrane region" description="Helical" evidence="7">
    <location>
        <begin position="345"/>
        <end position="364"/>
    </location>
</feature>
<feature type="transmembrane region" description="Helical" evidence="7">
    <location>
        <begin position="77"/>
        <end position="94"/>
    </location>
</feature>
<keyword evidence="2" id="KW-0813">Transport</keyword>
<dbReference type="AlphaFoldDB" id="A0A1I0WJC8"/>
<keyword evidence="4 7" id="KW-0812">Transmembrane</keyword>
<feature type="transmembrane region" description="Helical" evidence="7">
    <location>
        <begin position="289"/>
        <end position="308"/>
    </location>
</feature>
<name>A0A1I0WJC8_9CLOT</name>
<feature type="transmembrane region" description="Helical" evidence="7">
    <location>
        <begin position="200"/>
        <end position="216"/>
    </location>
</feature>
<dbReference type="GO" id="GO:0022857">
    <property type="term" value="F:transmembrane transporter activity"/>
    <property type="evidence" value="ECO:0007669"/>
    <property type="project" value="InterPro"/>
</dbReference>
<sequence length="486" mass="53484">METNQKKLTWYNLALMAFVSVWGFGNVVNGYATQGMQVVISWILMFSLYFVPYALMVGEMGSTFKDSSGGVSSWIKVTVGPTCAYLAGWTYWVVHIPYLAQKPQGIMIALGWAINQNGTLVKNMDPKMLQPICLVIFLLFLWISSRGVNSIKKIGAVAGSSMFIMSLLYILLVIAAPAITNAHTFKLDFSWNSLVPNFDFSYLTSLAILVFAVGGCEKIAPYVNDMKDPAKGFPKGMIALAIMVATTALLGTLSMGMMFDPNNIPEDLMMNGAYYSFQKLGEYYGVGNFFLIVYAIANSLAQVSALAFSIDAPLKVLLGDADKRYVPKSLTKVNKNGTLINGYKMTAVLVGALILIPALGIGNMNSLFTWLLRLNAVVMPLRYLWVFAAYMALKKAVKGKFESTYQFTKNKAFGFLMGLWCFGFTAFACVMGMFPKGVETFTKEWYFQITLNILTPFVLLGLGLILPLIAKKTNKLSGETHDSLGA</sequence>
<keyword evidence="5 7" id="KW-1133">Transmembrane helix</keyword>
<evidence type="ECO:0000256" key="1">
    <source>
        <dbReference type="ARBA" id="ARBA00004651"/>
    </source>
</evidence>
<feature type="transmembrane region" description="Helical" evidence="7">
    <location>
        <begin position="12"/>
        <end position="32"/>
    </location>
</feature>
<evidence type="ECO:0000313" key="9">
    <source>
        <dbReference type="Proteomes" id="UP000198619"/>
    </source>
</evidence>
<dbReference type="GO" id="GO:0005886">
    <property type="term" value="C:plasma membrane"/>
    <property type="evidence" value="ECO:0007669"/>
    <property type="project" value="UniProtKB-SubCell"/>
</dbReference>
<accession>A0A1I0WJC8</accession>
<feature type="transmembrane region" description="Helical" evidence="7">
    <location>
        <begin position="38"/>
        <end position="56"/>
    </location>
</feature>
<comment type="subcellular location">
    <subcellularLocation>
        <location evidence="1">Cell membrane</location>
        <topology evidence="1">Multi-pass membrane protein</topology>
    </subcellularLocation>
</comment>
<evidence type="ECO:0000256" key="6">
    <source>
        <dbReference type="ARBA" id="ARBA00023136"/>
    </source>
</evidence>
<keyword evidence="6 7" id="KW-0472">Membrane</keyword>
<dbReference type="PANTHER" id="PTHR42770:SF15">
    <property type="entry name" value="GLUTAMATE_GAMMA-AMINOBUTYRATE ANTIPORTER-RELATED"/>
    <property type="match status" value="1"/>
</dbReference>